<dbReference type="PANTHER" id="PTHR11085">
    <property type="entry name" value="NAD-DEPENDENT PROTEIN DEACYLASE SIRTUIN-5, MITOCHONDRIAL-RELATED"/>
    <property type="match status" value="1"/>
</dbReference>
<feature type="active site" description="Proton acceptor" evidence="4">
    <location>
        <position position="121"/>
    </location>
</feature>
<evidence type="ECO:0000259" key="5">
    <source>
        <dbReference type="PROSITE" id="PS50305"/>
    </source>
</evidence>
<evidence type="ECO:0000256" key="3">
    <source>
        <dbReference type="ARBA" id="ARBA00023027"/>
    </source>
</evidence>
<feature type="binding site" evidence="4">
    <location>
        <position position="136"/>
    </location>
    <ligand>
        <name>Zn(2+)</name>
        <dbReference type="ChEBI" id="CHEBI:29105"/>
    </ligand>
</feature>
<dbReference type="EC" id="2.3.1.286" evidence="1"/>
<keyword evidence="4" id="KW-0479">Metal-binding</keyword>
<dbReference type="AlphaFoldDB" id="A0A7T8B927"/>
<protein>
    <recommendedName>
        <fullName evidence="1">protein acetyllysine N-acetyltransferase</fullName>
        <ecNumber evidence="1">2.3.1.286</ecNumber>
    </recommendedName>
</protein>
<feature type="binding site" evidence="4">
    <location>
        <position position="171"/>
    </location>
    <ligand>
        <name>Zn(2+)</name>
        <dbReference type="ChEBI" id="CHEBI:29105"/>
    </ligand>
</feature>
<dbReference type="GO" id="GO:0070403">
    <property type="term" value="F:NAD+ binding"/>
    <property type="evidence" value="ECO:0007669"/>
    <property type="project" value="InterPro"/>
</dbReference>
<dbReference type="Gene3D" id="3.30.1600.10">
    <property type="entry name" value="SIR2/SIRT2 'Small Domain"/>
    <property type="match status" value="1"/>
</dbReference>
<dbReference type="InterPro" id="IPR003000">
    <property type="entry name" value="Sirtuin"/>
</dbReference>
<feature type="domain" description="Deacetylase sirtuin-type" evidence="5">
    <location>
        <begin position="1"/>
        <end position="266"/>
    </location>
</feature>
<dbReference type="PANTHER" id="PTHR11085:SF4">
    <property type="entry name" value="NAD-DEPENDENT PROTEIN DEACYLASE"/>
    <property type="match status" value="1"/>
</dbReference>
<dbReference type="Gene3D" id="3.40.50.1220">
    <property type="entry name" value="TPP-binding domain"/>
    <property type="match status" value="1"/>
</dbReference>
<dbReference type="InterPro" id="IPR026590">
    <property type="entry name" value="Ssirtuin_cat_dom"/>
</dbReference>
<reference evidence="6" key="1">
    <citation type="submission" date="2021-01" db="EMBL/GenBank/DDBJ databases">
        <title>Description of Breznakiella homolactica.</title>
        <authorList>
            <person name="Song Y."/>
            <person name="Brune A."/>
        </authorList>
    </citation>
    <scope>NUCLEOTIDE SEQUENCE</scope>
    <source>
        <strain evidence="6">RmG30</strain>
    </source>
</reference>
<keyword evidence="4" id="KW-0862">Zinc</keyword>
<dbReference type="InterPro" id="IPR050134">
    <property type="entry name" value="NAD-dep_sirtuin_deacylases"/>
</dbReference>
<dbReference type="RefSeq" id="WP_215625217.1">
    <property type="nucleotide sequence ID" value="NZ_CP067089.2"/>
</dbReference>
<accession>A0A7T8B927</accession>
<dbReference type="KEGG" id="bhc:JFL75_13295"/>
<sequence>MDTSPELKALAELIRSARCCTALTGAGVSTLSGIRDFRGKNGLYTEFDADKIFDIEYFRRDPSYYYNAARTLFYTLDEIQPSIVHIGLARMEQSGLLEGIITQNIDLLHQKAGSRRVVEIHGSPSLHYCLNCMDGCSPEDFDADDAVRGNPAVMGFSEAAAIVRAGDMPRCGICGSVLKPGITFFGEALPAKALKNAEGLARKSDLMLVLGTSLTVYPAAFLPEYTLRDGGDIVLVNNMVTPMDSRAILRFDDLETVFSFLTSEAG</sequence>
<keyword evidence="7" id="KW-1185">Reference proteome</keyword>
<name>A0A7T8B927_9SPIR</name>
<evidence type="ECO:0000256" key="2">
    <source>
        <dbReference type="ARBA" id="ARBA00022679"/>
    </source>
</evidence>
<feature type="binding site" evidence="4">
    <location>
        <position position="174"/>
    </location>
    <ligand>
        <name>Zn(2+)</name>
        <dbReference type="ChEBI" id="CHEBI:29105"/>
    </ligand>
</feature>
<dbReference type="GO" id="GO:0046872">
    <property type="term" value="F:metal ion binding"/>
    <property type="evidence" value="ECO:0007669"/>
    <property type="project" value="UniProtKB-KW"/>
</dbReference>
<evidence type="ECO:0000256" key="1">
    <source>
        <dbReference type="ARBA" id="ARBA00012928"/>
    </source>
</evidence>
<keyword evidence="2" id="KW-0808">Transferase</keyword>
<proteinExistence type="predicted"/>
<gene>
    <name evidence="6" type="ORF">JFL75_13295</name>
</gene>
<dbReference type="GO" id="GO:0017136">
    <property type="term" value="F:histone deacetylase activity, NAD-dependent"/>
    <property type="evidence" value="ECO:0007669"/>
    <property type="project" value="TreeGrafter"/>
</dbReference>
<dbReference type="InterPro" id="IPR026591">
    <property type="entry name" value="Sirtuin_cat_small_dom_sf"/>
</dbReference>
<organism evidence="6 7">
    <name type="scientific">Breznakiella homolactica</name>
    <dbReference type="NCBI Taxonomy" id="2798577"/>
    <lineage>
        <taxon>Bacteria</taxon>
        <taxon>Pseudomonadati</taxon>
        <taxon>Spirochaetota</taxon>
        <taxon>Spirochaetia</taxon>
        <taxon>Spirochaetales</taxon>
        <taxon>Breznakiellaceae</taxon>
        <taxon>Breznakiella</taxon>
    </lineage>
</organism>
<dbReference type="Pfam" id="PF02146">
    <property type="entry name" value="SIR2"/>
    <property type="match status" value="1"/>
</dbReference>
<dbReference type="EMBL" id="CP067089">
    <property type="protein sequence ID" value="QQO07911.1"/>
    <property type="molecule type" value="Genomic_DNA"/>
</dbReference>
<dbReference type="Proteomes" id="UP000595917">
    <property type="component" value="Chromosome"/>
</dbReference>
<evidence type="ECO:0000256" key="4">
    <source>
        <dbReference type="PROSITE-ProRule" id="PRU00236"/>
    </source>
</evidence>
<dbReference type="PROSITE" id="PS50305">
    <property type="entry name" value="SIRTUIN"/>
    <property type="match status" value="1"/>
</dbReference>
<keyword evidence="3" id="KW-0520">NAD</keyword>
<dbReference type="SUPFAM" id="SSF52467">
    <property type="entry name" value="DHS-like NAD/FAD-binding domain"/>
    <property type="match status" value="1"/>
</dbReference>
<evidence type="ECO:0000313" key="7">
    <source>
        <dbReference type="Proteomes" id="UP000595917"/>
    </source>
</evidence>
<evidence type="ECO:0000313" key="6">
    <source>
        <dbReference type="EMBL" id="QQO07911.1"/>
    </source>
</evidence>
<feature type="binding site" evidence="4">
    <location>
        <position position="129"/>
    </location>
    <ligand>
        <name>Zn(2+)</name>
        <dbReference type="ChEBI" id="CHEBI:29105"/>
    </ligand>
</feature>
<dbReference type="InterPro" id="IPR029035">
    <property type="entry name" value="DHS-like_NAD/FAD-binding_dom"/>
</dbReference>